<organism evidence="1">
    <name type="scientific">uncultured virus</name>
    <dbReference type="NCBI Taxonomy" id="340016"/>
    <lineage>
        <taxon>Viruses</taxon>
        <taxon>environmental samples</taxon>
    </lineage>
</organism>
<reference evidence="1" key="1">
    <citation type="submission" date="2017-01" db="EMBL/GenBank/DDBJ databases">
        <title>High-throughput sequencing uncovers low homogeneity in the biogeography of single-stranded DNA viruses.</title>
        <authorList>
            <person name="Pearson V.M."/>
            <person name="Rokyta D.R."/>
        </authorList>
    </citation>
    <scope>NUCLEOTIDE SEQUENCE</scope>
</reference>
<proteinExistence type="predicted"/>
<protein>
    <submittedName>
        <fullName evidence="1">Capsid</fullName>
    </submittedName>
</protein>
<dbReference type="Gene3D" id="2.60.120.20">
    <property type="match status" value="1"/>
</dbReference>
<evidence type="ECO:0000313" key="1">
    <source>
        <dbReference type="EMBL" id="AUM61875.1"/>
    </source>
</evidence>
<gene>
    <name evidence="1" type="primary">Cap</name>
</gene>
<dbReference type="EMBL" id="KY487904">
    <property type="protein sequence ID" value="AUM61875.1"/>
    <property type="molecule type" value="Genomic_DNA"/>
</dbReference>
<dbReference type="InterPro" id="IPR029053">
    <property type="entry name" value="Viral_coat"/>
</dbReference>
<name>A0A2K9LUW9_9VIRU</name>
<accession>A0A2K9LUW9</accession>
<sequence>MSSRWNSRYGVRGVYTTRRFPGRYREPASGTRYTRRTYRRFRRVGIGRRRLQNIVLSLNETKALTTNTLAAGDNVWAQPQTWCLSMIHQGSTDGQRVGDKVIMKSLQVVGRIFFNWGESAWRSTFANTCRVRIVIFIWKDDTEPDIIADVIDMSTGYTPADACNFFYDADRKPKRKVLWDKTYDVCNNMIGTCASDGSTVAQTWWAACGPDSAFNVKAYIPLTKLPLAQRTISFASGTTDAINHVYMFIVADANSREIPIPAQTGPNFRGMTRLSYTDA</sequence>